<evidence type="ECO:0000313" key="3">
    <source>
        <dbReference type="Proteomes" id="UP000010433"/>
    </source>
</evidence>
<evidence type="ECO:0000256" key="1">
    <source>
        <dbReference type="SAM" id="Phobius"/>
    </source>
</evidence>
<feature type="transmembrane region" description="Helical" evidence="1">
    <location>
        <begin position="84"/>
        <end position="103"/>
    </location>
</feature>
<evidence type="ECO:0000313" key="2">
    <source>
        <dbReference type="EMBL" id="EKY03136.1"/>
    </source>
</evidence>
<organism evidence="2 3">
    <name type="scientific">Hoylesella saccharolytica F0055</name>
    <dbReference type="NCBI Taxonomy" id="1127699"/>
    <lineage>
        <taxon>Bacteria</taxon>
        <taxon>Pseudomonadati</taxon>
        <taxon>Bacteroidota</taxon>
        <taxon>Bacteroidia</taxon>
        <taxon>Bacteroidales</taxon>
        <taxon>Prevotellaceae</taxon>
        <taxon>Hoylesella</taxon>
    </lineage>
</organism>
<dbReference type="Proteomes" id="UP000010433">
    <property type="component" value="Unassembled WGS sequence"/>
</dbReference>
<keyword evidence="1" id="KW-0812">Transmembrane</keyword>
<dbReference type="HOGENOM" id="CLU_136626_1_0_10"/>
<keyword evidence="1" id="KW-0472">Membrane</keyword>
<dbReference type="AlphaFoldDB" id="L1NIG9"/>
<proteinExistence type="predicted"/>
<dbReference type="STRING" id="1127699.HMPREF9151_00479"/>
<feature type="transmembrane region" description="Helical" evidence="1">
    <location>
        <begin position="44"/>
        <end position="63"/>
    </location>
</feature>
<comment type="caution">
    <text evidence="2">The sequence shown here is derived from an EMBL/GenBank/DDBJ whole genome shotgun (WGS) entry which is preliminary data.</text>
</comment>
<keyword evidence="3" id="KW-1185">Reference proteome</keyword>
<keyword evidence="1" id="KW-1133">Transmembrane helix</keyword>
<reference evidence="2 3" key="1">
    <citation type="submission" date="2012-05" db="EMBL/GenBank/DDBJ databases">
        <authorList>
            <person name="Weinstock G."/>
            <person name="Sodergren E."/>
            <person name="Lobos E.A."/>
            <person name="Fulton L."/>
            <person name="Fulton R."/>
            <person name="Courtney L."/>
            <person name="Fronick C."/>
            <person name="O'Laughlin M."/>
            <person name="Godfrey J."/>
            <person name="Wilson R.M."/>
            <person name="Miner T."/>
            <person name="Farmer C."/>
            <person name="Delehaunty K."/>
            <person name="Cordes M."/>
            <person name="Minx P."/>
            <person name="Tomlinson C."/>
            <person name="Chen J."/>
            <person name="Wollam A."/>
            <person name="Pepin K.H."/>
            <person name="Bhonagiri V."/>
            <person name="Zhang X."/>
            <person name="Suruliraj S."/>
            <person name="Warren W."/>
            <person name="Mitreva M."/>
            <person name="Mardis E.R."/>
            <person name="Wilson R.K."/>
        </authorList>
    </citation>
    <scope>NUCLEOTIDE SEQUENCE [LARGE SCALE GENOMIC DNA]</scope>
    <source>
        <strain evidence="2 3">F0055</strain>
    </source>
</reference>
<sequence length="147" mass="17311">MNQRILQITFYSIVVTAILLVLLFENNVFSTGLYADNKPADFLFTTILEVLTICCIPLALRLIKDKTMKKYDVPRRMQIYRRKAMLRLLLLGCPLLVNTFLYYLFMNVAFGYMAIILFLCLLFIIPTKERQQREARIDDVKTDRDEK</sequence>
<dbReference type="RefSeq" id="WP_009161650.1">
    <property type="nucleotide sequence ID" value="NZ_KB290974.1"/>
</dbReference>
<gene>
    <name evidence="2" type="ORF">HMPREF9151_00479</name>
</gene>
<feature type="transmembrane region" description="Helical" evidence="1">
    <location>
        <begin position="5"/>
        <end position="24"/>
    </location>
</feature>
<dbReference type="OrthoDB" id="1082490at2"/>
<dbReference type="PATRIC" id="fig|1127699.3.peg.437"/>
<protein>
    <submittedName>
        <fullName evidence="2">Uncharacterized protein</fullName>
    </submittedName>
</protein>
<feature type="transmembrane region" description="Helical" evidence="1">
    <location>
        <begin position="109"/>
        <end position="126"/>
    </location>
</feature>
<dbReference type="EMBL" id="AMEP01000041">
    <property type="protein sequence ID" value="EKY03136.1"/>
    <property type="molecule type" value="Genomic_DNA"/>
</dbReference>
<name>L1NIG9_9BACT</name>
<accession>L1NIG9</accession>